<reference evidence="4 5" key="1">
    <citation type="submission" date="2020-08" db="EMBL/GenBank/DDBJ databases">
        <title>Genomic Encyclopedia of Type Strains, Phase IV (KMG-V): Genome sequencing to study the core and pangenomes of soil and plant-associated prokaryotes.</title>
        <authorList>
            <person name="Whitman W."/>
        </authorList>
    </citation>
    <scope>NUCLEOTIDE SEQUENCE [LARGE SCALE GENOMIC DNA]</scope>
    <source>
        <strain evidence="4 5">JPY162</strain>
    </source>
</reference>
<comment type="similarity">
    <text evidence="1 2">Belongs to the outer membrane factor (OMF) (TC 1.B.17) family.</text>
</comment>
<keyword evidence="2" id="KW-0564">Palmitate</keyword>
<sequence>MKFGAALLGFACLTACTVGPDYHVPKEALALNPGAQMSFVNASDTSLSGEPLPDHWWRLYNDLRLESFVQEGLAANRDLGAAEQNLARAVYAVYEAKSAQLPQTELSGEVGISTPPLPRASGLPLSGVYSLGGSVSLPLDLAGGIRREVEVAKYNEQASLAVRDEVRTTVAAAITRNYIAACSANQTLASARRVLDIETQTLHATERLKSGGRATAFDVTRAHAAVDTSAAAIPPIISQRNAAVFALTALLGRLPVDYPRDVQECSTPPHLLAVVPVGDGQQLIRRRPDIREAERKLASATASIGVETATLYPSVSLGGSIGMSGPISAFSKQSQIAVSVGPLVTWTFPNIATARARIAEAGAGARAAEKNFDSVVLDALRDTEISLDAYVQEIQHNLSVHAARDSAADANDQAWRLFRYGRTDFLNVLSAQENLASAESALAASNTTLIDKQVSVFVALGGGWQEDSGSVSRSGNTSINQPATSDLASQ</sequence>
<dbReference type="PANTHER" id="PTHR30203">
    <property type="entry name" value="OUTER MEMBRANE CATION EFFLUX PROTEIN"/>
    <property type="match status" value="1"/>
</dbReference>
<keyword evidence="2" id="KW-0472">Membrane</keyword>
<proteinExistence type="inferred from homology"/>
<evidence type="ECO:0000313" key="5">
    <source>
        <dbReference type="Proteomes" id="UP000592820"/>
    </source>
</evidence>
<dbReference type="Pfam" id="PF02321">
    <property type="entry name" value="OEP"/>
    <property type="match status" value="2"/>
</dbReference>
<evidence type="ECO:0000256" key="1">
    <source>
        <dbReference type="ARBA" id="ARBA00007613"/>
    </source>
</evidence>
<evidence type="ECO:0000256" key="3">
    <source>
        <dbReference type="SAM" id="MobiDB-lite"/>
    </source>
</evidence>
<gene>
    <name evidence="4" type="ORF">HDG41_004651</name>
</gene>
<dbReference type="GO" id="GO:0015562">
    <property type="term" value="F:efflux transmembrane transporter activity"/>
    <property type="evidence" value="ECO:0007669"/>
    <property type="project" value="InterPro"/>
</dbReference>
<dbReference type="Gene3D" id="2.20.200.10">
    <property type="entry name" value="Outer membrane efflux proteins (OEP)"/>
    <property type="match status" value="1"/>
</dbReference>
<dbReference type="EMBL" id="JACHDE010000009">
    <property type="protein sequence ID" value="MBB5402565.1"/>
    <property type="molecule type" value="Genomic_DNA"/>
</dbReference>
<organism evidence="4 5">
    <name type="scientific">Paraburkholderia youngii</name>
    <dbReference type="NCBI Taxonomy" id="2782701"/>
    <lineage>
        <taxon>Bacteria</taxon>
        <taxon>Pseudomonadati</taxon>
        <taxon>Pseudomonadota</taxon>
        <taxon>Betaproteobacteria</taxon>
        <taxon>Burkholderiales</taxon>
        <taxon>Burkholderiaceae</taxon>
        <taxon>Paraburkholderia</taxon>
    </lineage>
</organism>
<comment type="subcellular location">
    <subcellularLocation>
        <location evidence="2">Cell membrane</location>
        <topology evidence="2">Lipid-anchor</topology>
    </subcellularLocation>
</comment>
<evidence type="ECO:0000256" key="2">
    <source>
        <dbReference type="RuleBase" id="RU362097"/>
    </source>
</evidence>
<name>A0A7W8L9F9_9BURK</name>
<dbReference type="RefSeq" id="WP_184227234.1">
    <property type="nucleotide sequence ID" value="NZ_JACHDE010000009.1"/>
</dbReference>
<protein>
    <submittedName>
        <fullName evidence="4">NodT family efflux transporter outer membrane factor (OMF) lipoprotein</fullName>
    </submittedName>
</protein>
<dbReference type="AlphaFoldDB" id="A0A7W8L9F9"/>
<accession>A0A7W8L9F9</accession>
<dbReference type="GO" id="GO:0005886">
    <property type="term" value="C:plasma membrane"/>
    <property type="evidence" value="ECO:0007669"/>
    <property type="project" value="UniProtKB-SubCell"/>
</dbReference>
<evidence type="ECO:0000313" key="4">
    <source>
        <dbReference type="EMBL" id="MBB5402565.1"/>
    </source>
</evidence>
<dbReference type="PANTHER" id="PTHR30203:SF21">
    <property type="entry name" value="OUTER MEMBRANE COMPONENT OF MULTIDRUG EFFLUX PUMP-RELATED"/>
    <property type="match status" value="1"/>
</dbReference>
<dbReference type="NCBIfam" id="TIGR01845">
    <property type="entry name" value="outer_NodT"/>
    <property type="match status" value="1"/>
</dbReference>
<comment type="caution">
    <text evidence="4">The sequence shown here is derived from an EMBL/GenBank/DDBJ whole genome shotgun (WGS) entry which is preliminary data.</text>
</comment>
<keyword evidence="2" id="KW-0812">Transmembrane</keyword>
<dbReference type="Proteomes" id="UP000592820">
    <property type="component" value="Unassembled WGS sequence"/>
</dbReference>
<feature type="region of interest" description="Disordered" evidence="3">
    <location>
        <begin position="467"/>
        <end position="490"/>
    </location>
</feature>
<dbReference type="Gene3D" id="1.20.1600.10">
    <property type="entry name" value="Outer membrane efflux proteins (OEP)"/>
    <property type="match status" value="1"/>
</dbReference>
<dbReference type="InterPro" id="IPR003423">
    <property type="entry name" value="OMP_efflux"/>
</dbReference>
<keyword evidence="2 4" id="KW-0449">Lipoprotein</keyword>
<keyword evidence="2" id="KW-1134">Transmembrane beta strand</keyword>
<dbReference type="InterPro" id="IPR010131">
    <property type="entry name" value="MdtP/NodT-like"/>
</dbReference>
<dbReference type="SUPFAM" id="SSF56954">
    <property type="entry name" value="Outer membrane efflux proteins (OEP)"/>
    <property type="match status" value="1"/>
</dbReference>